<evidence type="ECO:0000256" key="1">
    <source>
        <dbReference type="ARBA" id="ARBA00023125"/>
    </source>
</evidence>
<evidence type="ECO:0000313" key="4">
    <source>
        <dbReference type="Proteomes" id="UP000012081"/>
    </source>
</evidence>
<evidence type="ECO:0000259" key="2">
    <source>
        <dbReference type="SMART" id="SM00347"/>
    </source>
</evidence>
<keyword evidence="1" id="KW-0238">DNA-binding</keyword>
<dbReference type="Pfam" id="PF12802">
    <property type="entry name" value="MarR_2"/>
    <property type="match status" value="1"/>
</dbReference>
<dbReference type="InterPro" id="IPR039422">
    <property type="entry name" value="MarR/SlyA-like"/>
</dbReference>
<dbReference type="SUPFAM" id="SSF46785">
    <property type="entry name" value="Winged helix' DNA-binding domain"/>
    <property type="match status" value="1"/>
</dbReference>
<dbReference type="GO" id="GO:0006950">
    <property type="term" value="P:response to stress"/>
    <property type="evidence" value="ECO:0007669"/>
    <property type="project" value="TreeGrafter"/>
</dbReference>
<dbReference type="RefSeq" id="WP_003386851.1">
    <property type="nucleotide sequence ID" value="NZ_APBN01000002.1"/>
</dbReference>
<dbReference type="PATRIC" id="fig|1300222.3.peg.1075"/>
<dbReference type="PANTHER" id="PTHR33164">
    <property type="entry name" value="TRANSCRIPTIONAL REGULATOR, MARR FAMILY"/>
    <property type="match status" value="1"/>
</dbReference>
<evidence type="ECO:0000313" key="3">
    <source>
        <dbReference type="EMBL" id="EMT53393.1"/>
    </source>
</evidence>
<comment type="caution">
    <text evidence="3">The sequence shown here is derived from an EMBL/GenBank/DDBJ whole genome shotgun (WGS) entry which is preliminary data.</text>
</comment>
<organism evidence="3 4">
    <name type="scientific">Brevibacillus borstelensis AK1</name>
    <dbReference type="NCBI Taxonomy" id="1300222"/>
    <lineage>
        <taxon>Bacteria</taxon>
        <taxon>Bacillati</taxon>
        <taxon>Bacillota</taxon>
        <taxon>Bacilli</taxon>
        <taxon>Bacillales</taxon>
        <taxon>Paenibacillaceae</taxon>
        <taxon>Brevibacillus</taxon>
    </lineage>
</organism>
<dbReference type="OrthoDB" id="9790052at2"/>
<dbReference type="SMART" id="SM00347">
    <property type="entry name" value="HTH_MARR"/>
    <property type="match status" value="1"/>
</dbReference>
<dbReference type="EMBL" id="APBN01000002">
    <property type="protein sequence ID" value="EMT53393.1"/>
    <property type="molecule type" value="Genomic_DNA"/>
</dbReference>
<dbReference type="InterPro" id="IPR000835">
    <property type="entry name" value="HTH_MarR-typ"/>
</dbReference>
<dbReference type="InterPro" id="IPR011991">
    <property type="entry name" value="ArsR-like_HTH"/>
</dbReference>
<dbReference type="Proteomes" id="UP000012081">
    <property type="component" value="Unassembled WGS sequence"/>
</dbReference>
<dbReference type="GO" id="GO:0003677">
    <property type="term" value="F:DNA binding"/>
    <property type="evidence" value="ECO:0007669"/>
    <property type="project" value="UniProtKB-KW"/>
</dbReference>
<dbReference type="PANTHER" id="PTHR33164:SF89">
    <property type="entry name" value="MARR FAMILY REGULATORY PROTEIN"/>
    <property type="match status" value="1"/>
</dbReference>
<dbReference type="Gene3D" id="1.10.10.10">
    <property type="entry name" value="Winged helix-like DNA-binding domain superfamily/Winged helix DNA-binding domain"/>
    <property type="match status" value="1"/>
</dbReference>
<dbReference type="AlphaFoldDB" id="M8DIH5"/>
<name>M8DIH5_9BACL</name>
<feature type="domain" description="HTH marR-type" evidence="2">
    <location>
        <begin position="24"/>
        <end position="125"/>
    </location>
</feature>
<gene>
    <name evidence="3" type="ORF">I532_05255</name>
</gene>
<dbReference type="GO" id="GO:0003700">
    <property type="term" value="F:DNA-binding transcription factor activity"/>
    <property type="evidence" value="ECO:0007669"/>
    <property type="project" value="InterPro"/>
</dbReference>
<sequence length="138" mass="15718">MKELIQLAKLLREANAVFSSISEEELDTQDLTWQQVLILEQIKDGPKTIGEISKAVELPYSTTSGLVNRLEREDLVKRLRDGNDRRIVWVSPTLRITKGEEVESDESYVGTLEGKTAQIISSLHVLHEMYTYKKRATS</sequence>
<dbReference type="CDD" id="cd00090">
    <property type="entry name" value="HTH_ARSR"/>
    <property type="match status" value="1"/>
</dbReference>
<dbReference type="STRING" id="1300222.I532_05255"/>
<proteinExistence type="predicted"/>
<dbReference type="GeneID" id="89499888"/>
<dbReference type="InterPro" id="IPR036388">
    <property type="entry name" value="WH-like_DNA-bd_sf"/>
</dbReference>
<reference evidence="3 4" key="1">
    <citation type="submission" date="2013-03" db="EMBL/GenBank/DDBJ databases">
        <title>Assembly of a new bacterial strain Brevibacillus borstelensis AK1.</title>
        <authorList>
            <person name="Rajan I."/>
            <person name="PoliReddy D."/>
            <person name="Sugumar T."/>
            <person name="Rathinam K."/>
            <person name="Alqarawi S."/>
            <person name="Khalil A.B."/>
            <person name="Sivakumar N."/>
        </authorList>
    </citation>
    <scope>NUCLEOTIDE SEQUENCE [LARGE SCALE GENOMIC DNA]</scope>
    <source>
        <strain evidence="3 4">AK1</strain>
    </source>
</reference>
<accession>M8DIH5</accession>
<dbReference type="InterPro" id="IPR036390">
    <property type="entry name" value="WH_DNA-bd_sf"/>
</dbReference>
<protein>
    <submittedName>
        <fullName evidence="3">Transcriptional regulator</fullName>
    </submittedName>
</protein>
<keyword evidence="4" id="KW-1185">Reference proteome</keyword>